<dbReference type="GO" id="GO:0006865">
    <property type="term" value="P:amino acid transport"/>
    <property type="evidence" value="ECO:0007669"/>
    <property type="project" value="UniProtKB-KW"/>
</dbReference>
<sequence length="255" mass="27911">MGKAFDISLVWTFLPKLLAYLHVTLFILVVSLLIGVVIGFALALIRLYKVPVLGRIVTVYVSFMRGTPILIQLFLVYYGVPQLLLGVGIDLSSVHALVFVVLTYGLHIGAFFSEIVRAAVGSVDRGQVEAAYAVGMTGPQAFTRIILPQAMTIAFPNIGNLVISSLKDTSLAFSLGVMDMSGRADTLGTTNHYLEIYLALALIYYAVCLLLEKLFSLAEKRLGRHESSADHEPKNLKPAGNGRRRFRFSLTRSSS</sequence>
<evidence type="ECO:0000256" key="5">
    <source>
        <dbReference type="ARBA" id="ARBA00022970"/>
    </source>
</evidence>
<keyword evidence="7 8" id="KW-0472">Membrane</keyword>
<proteinExistence type="inferred from homology"/>
<accession>A0A7X3FLF0</accession>
<feature type="transmembrane region" description="Helical" evidence="8">
    <location>
        <begin position="20"/>
        <end position="45"/>
    </location>
</feature>
<feature type="transmembrane region" description="Helical" evidence="8">
    <location>
        <begin position="145"/>
        <end position="166"/>
    </location>
</feature>
<dbReference type="FunFam" id="1.10.3720.10:FF:000006">
    <property type="entry name" value="Glutamate/aspartate ABC transporter, permease protein GltK"/>
    <property type="match status" value="1"/>
</dbReference>
<comment type="caution">
    <text evidence="10">The sequence shown here is derived from an EMBL/GenBank/DDBJ whole genome shotgun (WGS) entry which is preliminary data.</text>
</comment>
<feature type="transmembrane region" description="Helical" evidence="8">
    <location>
        <begin position="196"/>
        <end position="215"/>
    </location>
</feature>
<comment type="subcellular location">
    <subcellularLocation>
        <location evidence="1 8">Cell membrane</location>
        <topology evidence="1 8">Multi-pass membrane protein</topology>
    </subcellularLocation>
</comment>
<dbReference type="OrthoDB" id="9805999at2"/>
<dbReference type="PANTHER" id="PTHR30614">
    <property type="entry name" value="MEMBRANE COMPONENT OF AMINO ACID ABC TRANSPORTER"/>
    <property type="match status" value="1"/>
</dbReference>
<dbReference type="Gene3D" id="1.10.3720.10">
    <property type="entry name" value="MetI-like"/>
    <property type="match status" value="1"/>
</dbReference>
<dbReference type="InterPro" id="IPR035906">
    <property type="entry name" value="MetI-like_sf"/>
</dbReference>
<evidence type="ECO:0000259" key="9">
    <source>
        <dbReference type="PROSITE" id="PS50928"/>
    </source>
</evidence>
<dbReference type="Proteomes" id="UP000490800">
    <property type="component" value="Unassembled WGS sequence"/>
</dbReference>
<protein>
    <submittedName>
        <fullName evidence="10">ABC transporter permease subunit</fullName>
    </submittedName>
</protein>
<dbReference type="RefSeq" id="WP_157338295.1">
    <property type="nucleotide sequence ID" value="NZ_RHLK01000016.1"/>
</dbReference>
<evidence type="ECO:0000313" key="10">
    <source>
        <dbReference type="EMBL" id="MVP01871.1"/>
    </source>
</evidence>
<keyword evidence="4 8" id="KW-0812">Transmembrane</keyword>
<dbReference type="PROSITE" id="PS50928">
    <property type="entry name" value="ABC_TM1"/>
    <property type="match status" value="1"/>
</dbReference>
<name>A0A7X3FLF0_9BACL</name>
<evidence type="ECO:0000256" key="7">
    <source>
        <dbReference type="ARBA" id="ARBA00023136"/>
    </source>
</evidence>
<dbReference type="CDD" id="cd06261">
    <property type="entry name" value="TM_PBP2"/>
    <property type="match status" value="1"/>
</dbReference>
<dbReference type="EMBL" id="RHLK01000016">
    <property type="protein sequence ID" value="MVP01871.1"/>
    <property type="molecule type" value="Genomic_DNA"/>
</dbReference>
<evidence type="ECO:0000256" key="4">
    <source>
        <dbReference type="ARBA" id="ARBA00022692"/>
    </source>
</evidence>
<keyword evidence="6 8" id="KW-1133">Transmembrane helix</keyword>
<keyword evidence="3" id="KW-1003">Cell membrane</keyword>
<dbReference type="InterPro" id="IPR010065">
    <property type="entry name" value="AA_ABC_transptr_permease_3TM"/>
</dbReference>
<dbReference type="GO" id="GO:0022857">
    <property type="term" value="F:transmembrane transporter activity"/>
    <property type="evidence" value="ECO:0007669"/>
    <property type="project" value="InterPro"/>
</dbReference>
<dbReference type="InterPro" id="IPR000515">
    <property type="entry name" value="MetI-like"/>
</dbReference>
<keyword evidence="2 8" id="KW-0813">Transport</keyword>
<evidence type="ECO:0000256" key="1">
    <source>
        <dbReference type="ARBA" id="ARBA00004651"/>
    </source>
</evidence>
<organism evidence="10 11">
    <name type="scientific">Paenibacillus lutrae</name>
    <dbReference type="NCBI Taxonomy" id="2078573"/>
    <lineage>
        <taxon>Bacteria</taxon>
        <taxon>Bacillati</taxon>
        <taxon>Bacillota</taxon>
        <taxon>Bacilli</taxon>
        <taxon>Bacillales</taxon>
        <taxon>Paenibacillaceae</taxon>
        <taxon>Paenibacillus</taxon>
    </lineage>
</organism>
<dbReference type="GO" id="GO:0043190">
    <property type="term" value="C:ATP-binding cassette (ABC) transporter complex"/>
    <property type="evidence" value="ECO:0007669"/>
    <property type="project" value="InterPro"/>
</dbReference>
<dbReference type="InterPro" id="IPR043429">
    <property type="entry name" value="ArtM/GltK/GlnP/TcyL/YhdX-like"/>
</dbReference>
<evidence type="ECO:0000313" key="11">
    <source>
        <dbReference type="Proteomes" id="UP000490800"/>
    </source>
</evidence>
<evidence type="ECO:0000256" key="3">
    <source>
        <dbReference type="ARBA" id="ARBA00022475"/>
    </source>
</evidence>
<evidence type="ECO:0000256" key="6">
    <source>
        <dbReference type="ARBA" id="ARBA00022989"/>
    </source>
</evidence>
<dbReference type="PANTHER" id="PTHR30614:SF45">
    <property type="entry name" value="L-CYSTINE TRANSPORT SYSTEM PERMEASE PROTEIN TCYL"/>
    <property type="match status" value="1"/>
</dbReference>
<keyword evidence="5" id="KW-0029">Amino-acid transport</keyword>
<dbReference type="Pfam" id="PF00528">
    <property type="entry name" value="BPD_transp_1"/>
    <property type="match status" value="1"/>
</dbReference>
<evidence type="ECO:0000256" key="8">
    <source>
        <dbReference type="RuleBase" id="RU363032"/>
    </source>
</evidence>
<dbReference type="NCBIfam" id="TIGR01726">
    <property type="entry name" value="HEQRo_perm_3TM"/>
    <property type="match status" value="1"/>
</dbReference>
<dbReference type="AlphaFoldDB" id="A0A7X3FLF0"/>
<feature type="domain" description="ABC transmembrane type-1" evidence="9">
    <location>
        <begin position="21"/>
        <end position="215"/>
    </location>
</feature>
<gene>
    <name evidence="10" type="ORF">EDM21_20540</name>
</gene>
<feature type="transmembrane region" description="Helical" evidence="8">
    <location>
        <begin position="57"/>
        <end position="80"/>
    </location>
</feature>
<comment type="similarity">
    <text evidence="8">Belongs to the binding-protein-dependent transport system permease family.</text>
</comment>
<evidence type="ECO:0000256" key="2">
    <source>
        <dbReference type="ARBA" id="ARBA00022448"/>
    </source>
</evidence>
<keyword evidence="11" id="KW-1185">Reference proteome</keyword>
<reference evidence="10 11" key="1">
    <citation type="journal article" date="2019" name="Microorganisms">
        <title>Paenibacillus lutrae sp. nov., A Chitinolytic Species Isolated from A River Otter in Castril Natural Park, Granada, Spain.</title>
        <authorList>
            <person name="Rodriguez M."/>
            <person name="Reina J.C."/>
            <person name="Bejar V."/>
            <person name="Llamas I."/>
        </authorList>
    </citation>
    <scope>NUCLEOTIDE SEQUENCE [LARGE SCALE GENOMIC DNA]</scope>
    <source>
        <strain evidence="10 11">N10</strain>
    </source>
</reference>
<dbReference type="SUPFAM" id="SSF161098">
    <property type="entry name" value="MetI-like"/>
    <property type="match status" value="1"/>
</dbReference>
<feature type="transmembrane region" description="Helical" evidence="8">
    <location>
        <begin position="92"/>
        <end position="112"/>
    </location>
</feature>